<evidence type="ECO:0000256" key="2">
    <source>
        <dbReference type="ARBA" id="ARBA00022801"/>
    </source>
</evidence>
<proteinExistence type="predicted"/>
<dbReference type="GO" id="GO:0016788">
    <property type="term" value="F:hydrolase activity, acting on ester bonds"/>
    <property type="evidence" value="ECO:0007669"/>
    <property type="project" value="InterPro"/>
</dbReference>
<evidence type="ECO:0000256" key="1">
    <source>
        <dbReference type="ARBA" id="ARBA00022723"/>
    </source>
</evidence>
<dbReference type="PANTHER" id="PTHR10819">
    <property type="entry name" value="PHOSPHOTRIESTERASE-RELATED"/>
    <property type="match status" value="1"/>
</dbReference>
<name>A0A382PVD6_9ZZZZ</name>
<feature type="non-terminal residue" evidence="3">
    <location>
        <position position="105"/>
    </location>
</feature>
<dbReference type="PROSITE" id="PS01322">
    <property type="entry name" value="PHOSPHOTRIESTERASE_1"/>
    <property type="match status" value="1"/>
</dbReference>
<dbReference type="SUPFAM" id="SSF51556">
    <property type="entry name" value="Metallo-dependent hydrolases"/>
    <property type="match status" value="1"/>
</dbReference>
<dbReference type="InterPro" id="IPR001559">
    <property type="entry name" value="Phosphotriesterase"/>
</dbReference>
<dbReference type="EMBL" id="UINC01110065">
    <property type="protein sequence ID" value="SVC77323.1"/>
    <property type="molecule type" value="Genomic_DNA"/>
</dbReference>
<organism evidence="3">
    <name type="scientific">marine metagenome</name>
    <dbReference type="NCBI Taxonomy" id="408172"/>
    <lineage>
        <taxon>unclassified sequences</taxon>
        <taxon>metagenomes</taxon>
        <taxon>ecological metagenomes</taxon>
    </lineage>
</organism>
<reference evidence="3" key="1">
    <citation type="submission" date="2018-05" db="EMBL/GenBank/DDBJ databases">
        <authorList>
            <person name="Lanie J.A."/>
            <person name="Ng W.-L."/>
            <person name="Kazmierczak K.M."/>
            <person name="Andrzejewski T.M."/>
            <person name="Davidsen T.M."/>
            <person name="Wayne K.J."/>
            <person name="Tettelin H."/>
            <person name="Glass J.I."/>
            <person name="Rusch D."/>
            <person name="Podicherti R."/>
            <person name="Tsui H.-C.T."/>
            <person name="Winkler M.E."/>
        </authorList>
    </citation>
    <scope>NUCLEOTIDE SEQUENCE</scope>
</reference>
<dbReference type="Gene3D" id="3.20.20.140">
    <property type="entry name" value="Metal-dependent hydrolases"/>
    <property type="match status" value="1"/>
</dbReference>
<sequence>MATINSVLGPLDTANLGYTLSHEHVVVSSAGIQTTYPEFLDRQGSIEKAVVDLTSAYSSGVRTIVDVSTLDLGRDIRLIEEVSRRSGVNFIAATGTWRDIPRVFW</sequence>
<dbReference type="GO" id="GO:0008270">
    <property type="term" value="F:zinc ion binding"/>
    <property type="evidence" value="ECO:0007669"/>
    <property type="project" value="InterPro"/>
</dbReference>
<protein>
    <recommendedName>
        <fullName evidence="4">Phosphotriesterase-related protein</fullName>
    </recommendedName>
</protein>
<dbReference type="InterPro" id="IPR017947">
    <property type="entry name" value="AryldialkylPase_Zn-BS"/>
</dbReference>
<dbReference type="PROSITE" id="PS51347">
    <property type="entry name" value="PHOSPHOTRIESTERASE_2"/>
    <property type="match status" value="1"/>
</dbReference>
<dbReference type="AlphaFoldDB" id="A0A382PVD6"/>
<accession>A0A382PVD6</accession>
<evidence type="ECO:0008006" key="4">
    <source>
        <dbReference type="Google" id="ProtNLM"/>
    </source>
</evidence>
<dbReference type="PANTHER" id="PTHR10819:SF3">
    <property type="entry name" value="PHOSPHOTRIESTERASE-RELATED PROTEIN"/>
    <property type="match status" value="1"/>
</dbReference>
<keyword evidence="1" id="KW-0479">Metal-binding</keyword>
<dbReference type="Pfam" id="PF02126">
    <property type="entry name" value="PTE"/>
    <property type="match status" value="1"/>
</dbReference>
<evidence type="ECO:0000313" key="3">
    <source>
        <dbReference type="EMBL" id="SVC77323.1"/>
    </source>
</evidence>
<keyword evidence="2" id="KW-0378">Hydrolase</keyword>
<gene>
    <name evidence="3" type="ORF">METZ01_LOCUS330177</name>
</gene>
<dbReference type="InterPro" id="IPR032466">
    <property type="entry name" value="Metal_Hydrolase"/>
</dbReference>